<keyword evidence="4 5" id="KW-0071">Autoinducer synthesis</keyword>
<dbReference type="AlphaFoldDB" id="A0A6I4M278"/>
<organism evidence="7 8">
    <name type="scientific">Sphingorhabdus profundilacus</name>
    <dbReference type="NCBI Taxonomy" id="2509718"/>
    <lineage>
        <taxon>Bacteria</taxon>
        <taxon>Pseudomonadati</taxon>
        <taxon>Pseudomonadota</taxon>
        <taxon>Alphaproteobacteria</taxon>
        <taxon>Sphingomonadales</taxon>
        <taxon>Sphingomonadaceae</taxon>
        <taxon>Sphingorhabdus</taxon>
    </lineage>
</organism>
<dbReference type="GO" id="GO:0007165">
    <property type="term" value="P:signal transduction"/>
    <property type="evidence" value="ECO:0007669"/>
    <property type="project" value="TreeGrafter"/>
</dbReference>
<dbReference type="PANTHER" id="PTHR39322">
    <property type="entry name" value="ACYL-HOMOSERINE-LACTONE SYNTHASE"/>
    <property type="match status" value="1"/>
</dbReference>
<keyword evidence="8" id="KW-1185">Reference proteome</keyword>
<protein>
    <recommendedName>
        <fullName evidence="6">Acyl-homoserine-lactone synthase</fullName>
        <ecNumber evidence="6">2.3.1.184</ecNumber>
    </recommendedName>
    <alternativeName>
        <fullName evidence="6">Autoinducer synthesis protein</fullName>
    </alternativeName>
</protein>
<evidence type="ECO:0000256" key="3">
    <source>
        <dbReference type="ARBA" id="ARBA00022691"/>
    </source>
</evidence>
<dbReference type="RefSeq" id="WP_160354109.1">
    <property type="nucleotide sequence ID" value="NZ_SDWJ01000002.1"/>
</dbReference>
<dbReference type="GO" id="GO:0009372">
    <property type="term" value="P:quorum sensing"/>
    <property type="evidence" value="ECO:0007669"/>
    <property type="project" value="UniProtKB-UniRule"/>
</dbReference>
<proteinExistence type="inferred from homology"/>
<comment type="similarity">
    <text evidence="5 6">Belongs to the autoinducer synthase family.</text>
</comment>
<dbReference type="OrthoDB" id="6169313at2"/>
<comment type="caution">
    <text evidence="7">The sequence shown here is derived from an EMBL/GenBank/DDBJ whole genome shotgun (WGS) entry which is preliminary data.</text>
</comment>
<evidence type="ECO:0000256" key="2">
    <source>
        <dbReference type="ARBA" id="ARBA00022679"/>
    </source>
</evidence>
<evidence type="ECO:0000256" key="6">
    <source>
        <dbReference type="RuleBase" id="RU361135"/>
    </source>
</evidence>
<dbReference type="Pfam" id="PF00765">
    <property type="entry name" value="Autoind_synth"/>
    <property type="match status" value="1"/>
</dbReference>
<dbReference type="InterPro" id="IPR001690">
    <property type="entry name" value="Autoind_synthase"/>
</dbReference>
<keyword evidence="3 6" id="KW-0949">S-adenosyl-L-methionine</keyword>
<dbReference type="SUPFAM" id="SSF55729">
    <property type="entry name" value="Acyl-CoA N-acyltransferases (Nat)"/>
    <property type="match status" value="1"/>
</dbReference>
<dbReference type="PROSITE" id="PS51187">
    <property type="entry name" value="AUTOINDUCER_SYNTH_2"/>
    <property type="match status" value="1"/>
</dbReference>
<dbReference type="EC" id="2.3.1.184" evidence="6"/>
<evidence type="ECO:0000256" key="1">
    <source>
        <dbReference type="ARBA" id="ARBA00022654"/>
    </source>
</evidence>
<evidence type="ECO:0000313" key="7">
    <source>
        <dbReference type="EMBL" id="MVZ98160.1"/>
    </source>
</evidence>
<dbReference type="InterPro" id="IPR016181">
    <property type="entry name" value="Acyl_CoA_acyltransferase"/>
</dbReference>
<gene>
    <name evidence="7" type="ORF">EUU23_10690</name>
</gene>
<evidence type="ECO:0000256" key="5">
    <source>
        <dbReference type="PROSITE-ProRule" id="PRU00533"/>
    </source>
</evidence>
<keyword evidence="1 5" id="KW-0673">Quorum sensing</keyword>
<evidence type="ECO:0000313" key="8">
    <source>
        <dbReference type="Proteomes" id="UP000471147"/>
    </source>
</evidence>
<dbReference type="PRINTS" id="PR01549">
    <property type="entry name" value="AUTOINDCRSYN"/>
</dbReference>
<reference evidence="7 8" key="1">
    <citation type="submission" date="2019-01" db="EMBL/GenBank/DDBJ databases">
        <title>Sphingorhabdus lacus sp.nov., isolated from an oligotrophic freshwater lake.</title>
        <authorList>
            <person name="Park M."/>
        </authorList>
    </citation>
    <scope>NUCLEOTIDE SEQUENCE [LARGE SCALE GENOMIC DNA]</scope>
    <source>
        <strain evidence="7 8">IMCC26285</strain>
    </source>
</reference>
<comment type="catalytic activity">
    <reaction evidence="6">
        <text>a fatty acyl-[ACP] + S-adenosyl-L-methionine = an N-acyl-L-homoserine lactone + S-methyl-5'-thioadenosine + holo-[ACP] + H(+)</text>
        <dbReference type="Rhea" id="RHEA:10096"/>
        <dbReference type="Rhea" id="RHEA-COMP:9685"/>
        <dbReference type="Rhea" id="RHEA-COMP:14125"/>
        <dbReference type="ChEBI" id="CHEBI:15378"/>
        <dbReference type="ChEBI" id="CHEBI:17509"/>
        <dbReference type="ChEBI" id="CHEBI:55474"/>
        <dbReference type="ChEBI" id="CHEBI:59789"/>
        <dbReference type="ChEBI" id="CHEBI:64479"/>
        <dbReference type="ChEBI" id="CHEBI:138651"/>
        <dbReference type="EC" id="2.3.1.184"/>
    </reaction>
</comment>
<accession>A0A6I4M278</accession>
<dbReference type="Gene3D" id="3.40.630.30">
    <property type="match status" value="1"/>
</dbReference>
<dbReference type="PANTHER" id="PTHR39322:SF1">
    <property type="entry name" value="ISOVALERYL-HOMOSERINE LACTONE SYNTHASE"/>
    <property type="match status" value="1"/>
</dbReference>
<dbReference type="GO" id="GO:0061579">
    <property type="term" value="F:N-acyl homoserine lactone synthase activity"/>
    <property type="evidence" value="ECO:0007669"/>
    <property type="project" value="UniProtKB-UniRule"/>
</dbReference>
<sequence length="206" mass="23110">MPPITSSSAELYADTAVRNMFEARKRVFVDLLKWDVPVLNDIYEIDQFDTPNANYLILTADDGSHRASARLLRTDQAHILGNLFPALCDYEIPNGSHIREITRFCIEPTLDRIERRIARNQLVTALVQYALTHSVTDYTAVANLAWYRQIADFGWKCRALGPARHIDGECLLALHIEVDVDTPDDLAAAGIFAPTDFHLANVGAMQ</sequence>
<dbReference type="Proteomes" id="UP000471147">
    <property type="component" value="Unassembled WGS sequence"/>
</dbReference>
<name>A0A6I4M278_9SPHN</name>
<dbReference type="EMBL" id="SDWJ01000002">
    <property type="protein sequence ID" value="MVZ98160.1"/>
    <property type="molecule type" value="Genomic_DNA"/>
</dbReference>
<evidence type="ECO:0000256" key="4">
    <source>
        <dbReference type="ARBA" id="ARBA00022929"/>
    </source>
</evidence>
<keyword evidence="2 6" id="KW-0808">Transferase</keyword>